<name>A0A1N7CJ01_9EURY</name>
<dbReference type="STRING" id="308853.SAMN05421752_101395"/>
<protein>
    <submittedName>
        <fullName evidence="1">Uncharacterized protein</fullName>
    </submittedName>
</protein>
<evidence type="ECO:0000313" key="2">
    <source>
        <dbReference type="Proteomes" id="UP000185936"/>
    </source>
</evidence>
<organism evidence="1 2">
    <name type="scientific">Natronorubrum thiooxidans</name>
    <dbReference type="NCBI Taxonomy" id="308853"/>
    <lineage>
        <taxon>Archaea</taxon>
        <taxon>Methanobacteriati</taxon>
        <taxon>Methanobacteriota</taxon>
        <taxon>Stenosarchaea group</taxon>
        <taxon>Halobacteria</taxon>
        <taxon>Halobacteriales</taxon>
        <taxon>Natrialbaceae</taxon>
        <taxon>Natronorubrum</taxon>
    </lineage>
</organism>
<keyword evidence="2" id="KW-1185">Reference proteome</keyword>
<dbReference type="AlphaFoldDB" id="A0A1N7CJ01"/>
<sequence length="48" mass="5241">MFNPTEPSGGQSSCLAIDTVIRRSAMDKRHESPTMDVFISSVATVDVR</sequence>
<evidence type="ECO:0000313" key="1">
    <source>
        <dbReference type="EMBL" id="SIR63596.1"/>
    </source>
</evidence>
<dbReference type="Proteomes" id="UP000185936">
    <property type="component" value="Unassembled WGS sequence"/>
</dbReference>
<dbReference type="EMBL" id="FTNR01000001">
    <property type="protein sequence ID" value="SIR63596.1"/>
    <property type="molecule type" value="Genomic_DNA"/>
</dbReference>
<accession>A0A1N7CJ01</accession>
<proteinExistence type="predicted"/>
<gene>
    <name evidence="1" type="ORF">SAMN05421752_101395</name>
</gene>
<reference evidence="2" key="1">
    <citation type="submission" date="2017-01" db="EMBL/GenBank/DDBJ databases">
        <authorList>
            <person name="Varghese N."/>
            <person name="Submissions S."/>
        </authorList>
    </citation>
    <scope>NUCLEOTIDE SEQUENCE [LARGE SCALE GENOMIC DNA]</scope>
    <source>
        <strain evidence="2">type strain: HArc-</strain>
    </source>
</reference>